<dbReference type="RefSeq" id="WP_342211548.1">
    <property type="nucleotide sequence ID" value="NZ_LR536450.1"/>
</dbReference>
<dbReference type="SUPFAM" id="SSF51905">
    <property type="entry name" value="FAD/NAD(P)-binding domain"/>
    <property type="match status" value="1"/>
</dbReference>
<dbReference type="PANTHER" id="PTHR43876">
    <property type="entry name" value="UBIQUINONE BIOSYNTHESIS MONOOXYGENASE COQ6, MITOCHONDRIAL"/>
    <property type="match status" value="1"/>
</dbReference>
<reference evidence="2 3" key="1">
    <citation type="submission" date="2019-03" db="EMBL/GenBank/DDBJ databases">
        <authorList>
            <person name="Kox A.R. M."/>
        </authorList>
    </citation>
    <scope>NUCLEOTIDE SEQUENCE [LARGE SCALE GENOMIC DNA]</scope>
    <source>
        <strain evidence="2">MTUNDRAET4 annotated genome</strain>
    </source>
</reference>
<sequence length="242" mass="25576">MIEVDPFHVDILVAGAGAAGLSAAIALDQAGFSVACAGLVDRRANGRTVALFEASLRLYKSLGLWPRFRDKAAALEKIAMVDATNARFRAPSVSFAASEIGLSAFGANIENNVLVDGLAEAAAARSGLALCQSLIEDIRFDDDDVRATLADGRRIKAKLVVAADGRGSLARTRANIDARSWTYPQVALTALLAHAKPHRNISTEFHTRSGPCTLVPPALAGRKASSFEPCVADVGRRRRAPT</sequence>
<dbReference type="AlphaFoldDB" id="A0A4U8Z4B7"/>
<dbReference type="GO" id="GO:0071949">
    <property type="term" value="F:FAD binding"/>
    <property type="evidence" value="ECO:0007669"/>
    <property type="project" value="InterPro"/>
</dbReference>
<dbReference type="Proteomes" id="UP000294360">
    <property type="component" value="Chromosome"/>
</dbReference>
<dbReference type="EMBL" id="LR536450">
    <property type="protein sequence ID" value="VFU10339.1"/>
    <property type="molecule type" value="Genomic_DNA"/>
</dbReference>
<evidence type="ECO:0000313" key="2">
    <source>
        <dbReference type="EMBL" id="VFU10339.1"/>
    </source>
</evidence>
<proteinExistence type="predicted"/>
<dbReference type="InterPro" id="IPR051205">
    <property type="entry name" value="UbiH/COQ6_monooxygenase"/>
</dbReference>
<evidence type="ECO:0000313" key="3">
    <source>
        <dbReference type="Proteomes" id="UP000294360"/>
    </source>
</evidence>
<organism evidence="2 3">
    <name type="scientific">Methylocella tundrae</name>
    <dbReference type="NCBI Taxonomy" id="227605"/>
    <lineage>
        <taxon>Bacteria</taxon>
        <taxon>Pseudomonadati</taxon>
        <taxon>Pseudomonadota</taxon>
        <taxon>Alphaproteobacteria</taxon>
        <taxon>Hyphomicrobiales</taxon>
        <taxon>Beijerinckiaceae</taxon>
        <taxon>Methylocella</taxon>
    </lineage>
</organism>
<protein>
    <submittedName>
        <fullName evidence="2">Ubiquinone biosynthesis protein UbiH</fullName>
    </submittedName>
</protein>
<dbReference type="PANTHER" id="PTHR43876:SF7">
    <property type="entry name" value="UBIQUINONE BIOSYNTHESIS MONOOXYGENASE COQ6, MITOCHONDRIAL"/>
    <property type="match status" value="1"/>
</dbReference>
<dbReference type="PRINTS" id="PR00420">
    <property type="entry name" value="RNGMNOXGNASE"/>
</dbReference>
<gene>
    <name evidence="2" type="ORF">MTUNDRAET4_3452</name>
</gene>
<dbReference type="InterPro" id="IPR002938">
    <property type="entry name" value="FAD-bd"/>
</dbReference>
<dbReference type="Pfam" id="PF01494">
    <property type="entry name" value="FAD_binding_3"/>
    <property type="match status" value="1"/>
</dbReference>
<evidence type="ECO:0000259" key="1">
    <source>
        <dbReference type="Pfam" id="PF01494"/>
    </source>
</evidence>
<dbReference type="InterPro" id="IPR036188">
    <property type="entry name" value="FAD/NAD-bd_sf"/>
</dbReference>
<dbReference type="KEGG" id="mtun:MTUNDRAET4_3452"/>
<dbReference type="Gene3D" id="3.50.50.60">
    <property type="entry name" value="FAD/NAD(P)-binding domain"/>
    <property type="match status" value="1"/>
</dbReference>
<keyword evidence="2" id="KW-0830">Ubiquinone</keyword>
<accession>A0A4U8Z4B7</accession>
<name>A0A4U8Z4B7_METTU</name>
<feature type="domain" description="FAD-binding" evidence="1">
    <location>
        <begin position="9"/>
        <end position="179"/>
    </location>
</feature>